<dbReference type="EMBL" id="JAIOIV010000028">
    <property type="protein sequence ID" value="MBZ0155244.1"/>
    <property type="molecule type" value="Genomic_DNA"/>
</dbReference>
<comment type="caution">
    <text evidence="1">The sequence shown here is derived from an EMBL/GenBank/DDBJ whole genome shotgun (WGS) entry which is preliminary data.</text>
</comment>
<reference evidence="1" key="2">
    <citation type="submission" date="2021-08" db="EMBL/GenBank/DDBJ databases">
        <authorList>
            <person name="Dalcin Martins P."/>
        </authorList>
    </citation>
    <scope>NUCLEOTIDE SEQUENCE</scope>
    <source>
        <strain evidence="1">MAG_39</strain>
    </source>
</reference>
<evidence type="ECO:0000313" key="1">
    <source>
        <dbReference type="EMBL" id="MBZ0155244.1"/>
    </source>
</evidence>
<evidence type="ECO:0000313" key="2">
    <source>
        <dbReference type="Proteomes" id="UP000705867"/>
    </source>
</evidence>
<accession>A0A953JAJ1</accession>
<sequence length="127" mass="14946">MMFDELLTLEDIKKESFVIENIRWDIEPRDLMEARHIKTESGIEIKPPIKGYVFYIDVTDATPSLFLLRHTTADYAETLAQIKEIPEELLSEAVEENRARIYFNMSPINRKVEVWLKEQFGIGRIED</sequence>
<name>A0A953JAJ1_9BACT</name>
<reference evidence="1" key="1">
    <citation type="journal article" date="2021" name="bioRxiv">
        <title>Unraveling nitrogen, sulfur and carbon metabolic pathways and microbial community transcriptional responses to substrate deprivation and toxicity stresses in a bioreactor mimicking anoxic brackish coastal sediment conditions.</title>
        <authorList>
            <person name="Martins P.D."/>
            <person name="Echeveste M.J."/>
            <person name="Arshad A."/>
            <person name="Kurth J."/>
            <person name="Ouboter H."/>
            <person name="Jetten M.S.M."/>
            <person name="Welte C.U."/>
        </authorList>
    </citation>
    <scope>NUCLEOTIDE SEQUENCE</scope>
    <source>
        <strain evidence="1">MAG_39</strain>
    </source>
</reference>
<proteinExistence type="predicted"/>
<dbReference type="Proteomes" id="UP000705867">
    <property type="component" value="Unassembled WGS sequence"/>
</dbReference>
<protein>
    <submittedName>
        <fullName evidence="1">Uncharacterized protein</fullName>
    </submittedName>
</protein>
<organism evidence="1 2">
    <name type="scientific">Candidatus Nitrobium versatile</name>
    <dbReference type="NCBI Taxonomy" id="2884831"/>
    <lineage>
        <taxon>Bacteria</taxon>
        <taxon>Pseudomonadati</taxon>
        <taxon>Nitrospirota</taxon>
        <taxon>Nitrospiria</taxon>
        <taxon>Nitrospirales</taxon>
        <taxon>Nitrospiraceae</taxon>
        <taxon>Candidatus Nitrobium</taxon>
    </lineage>
</organism>
<dbReference type="InterPro" id="IPR059223">
    <property type="entry name" value="DVU0772-like"/>
</dbReference>
<dbReference type="AlphaFoldDB" id="A0A953JAJ1"/>
<gene>
    <name evidence="1" type="ORF">K8I29_03405</name>
</gene>
<dbReference type="NCBIfam" id="NF045682">
    <property type="entry name" value="DVU0772_fam"/>
    <property type="match status" value="1"/>
</dbReference>